<dbReference type="AlphaFoldDB" id="A0A818YQ88"/>
<organism evidence="3 4">
    <name type="scientific">Rotaria sordida</name>
    <dbReference type="NCBI Taxonomy" id="392033"/>
    <lineage>
        <taxon>Eukaryota</taxon>
        <taxon>Metazoa</taxon>
        <taxon>Spiralia</taxon>
        <taxon>Gnathifera</taxon>
        <taxon>Rotifera</taxon>
        <taxon>Eurotatoria</taxon>
        <taxon>Bdelloidea</taxon>
        <taxon>Philodinida</taxon>
        <taxon>Philodinidae</taxon>
        <taxon>Rotaria</taxon>
    </lineage>
</organism>
<evidence type="ECO:0000313" key="4">
    <source>
        <dbReference type="Proteomes" id="UP000663836"/>
    </source>
</evidence>
<dbReference type="PANTHER" id="PTHR35180:SF7">
    <property type="entry name" value="SRCR DOMAIN-CONTAINING PROTEIN"/>
    <property type="match status" value="1"/>
</dbReference>
<proteinExistence type="predicted"/>
<keyword evidence="1" id="KW-0812">Transmembrane</keyword>
<feature type="chain" id="PRO_5032882518" evidence="2">
    <location>
        <begin position="22"/>
        <end position="147"/>
    </location>
</feature>
<accession>A0A818YQ88</accession>
<dbReference type="Proteomes" id="UP000663836">
    <property type="component" value="Unassembled WGS sequence"/>
</dbReference>
<name>A0A818YQ88_9BILA</name>
<dbReference type="PANTHER" id="PTHR35180">
    <property type="entry name" value="PROTEIN CBG06219"/>
    <property type="match status" value="1"/>
</dbReference>
<reference evidence="3" key="1">
    <citation type="submission" date="2021-02" db="EMBL/GenBank/DDBJ databases">
        <authorList>
            <person name="Nowell W R."/>
        </authorList>
    </citation>
    <scope>NUCLEOTIDE SEQUENCE</scope>
</reference>
<feature type="transmembrane region" description="Helical" evidence="1">
    <location>
        <begin position="67"/>
        <end position="91"/>
    </location>
</feature>
<evidence type="ECO:0000256" key="2">
    <source>
        <dbReference type="SAM" id="SignalP"/>
    </source>
</evidence>
<keyword evidence="1" id="KW-0472">Membrane</keyword>
<gene>
    <name evidence="3" type="ORF">JBS370_LOCUS12967</name>
</gene>
<dbReference type="EMBL" id="CAJOBD010001085">
    <property type="protein sequence ID" value="CAF3758236.1"/>
    <property type="molecule type" value="Genomic_DNA"/>
</dbReference>
<protein>
    <submittedName>
        <fullName evidence="3">Uncharacterized protein</fullName>
    </submittedName>
</protein>
<evidence type="ECO:0000313" key="3">
    <source>
        <dbReference type="EMBL" id="CAF3758236.1"/>
    </source>
</evidence>
<keyword evidence="1" id="KW-1133">Transmembrane helix</keyword>
<sequence>MFNGRFFSCIILLSFVLSSLASIEPLCKWYGRSPFCFFGNSCPTDCWHVTANDRGDGKKCWFGNFTLFLRLTMVSLKITTTLIFLLLLTIVPKSTNALCKWHGIAPFCFLGNSCGDGCVKTLESNKGDGYTCWVSHKNYCCCAPRIV</sequence>
<feature type="signal peptide" evidence="2">
    <location>
        <begin position="1"/>
        <end position="21"/>
    </location>
</feature>
<evidence type="ECO:0000256" key="1">
    <source>
        <dbReference type="SAM" id="Phobius"/>
    </source>
</evidence>
<keyword evidence="2" id="KW-0732">Signal</keyword>
<comment type="caution">
    <text evidence="3">The sequence shown here is derived from an EMBL/GenBank/DDBJ whole genome shotgun (WGS) entry which is preliminary data.</text>
</comment>